<comment type="caution">
    <text evidence="4">The sequence shown here is derived from an EMBL/GenBank/DDBJ whole genome shotgun (WGS) entry which is preliminary data.</text>
</comment>
<keyword evidence="2" id="KW-0067">ATP-binding</keyword>
<protein>
    <submittedName>
        <fullName evidence="4">DNA replication protein DnaC</fullName>
    </submittedName>
</protein>
<dbReference type="Pfam" id="PF01695">
    <property type="entry name" value="IstB_IS21"/>
    <property type="match status" value="1"/>
</dbReference>
<organism evidence="4 5">
    <name type="scientific">Anoxynatronum buryatiense</name>
    <dbReference type="NCBI Taxonomy" id="489973"/>
    <lineage>
        <taxon>Bacteria</taxon>
        <taxon>Bacillati</taxon>
        <taxon>Bacillota</taxon>
        <taxon>Clostridia</taxon>
        <taxon>Eubacteriales</taxon>
        <taxon>Clostridiaceae</taxon>
        <taxon>Anoxynatronum</taxon>
    </lineage>
</organism>
<dbReference type="GO" id="GO:0006260">
    <property type="term" value="P:DNA replication"/>
    <property type="evidence" value="ECO:0007669"/>
    <property type="project" value="TreeGrafter"/>
</dbReference>
<proteinExistence type="predicted"/>
<evidence type="ECO:0000256" key="2">
    <source>
        <dbReference type="ARBA" id="ARBA00022840"/>
    </source>
</evidence>
<evidence type="ECO:0000256" key="1">
    <source>
        <dbReference type="ARBA" id="ARBA00022741"/>
    </source>
</evidence>
<keyword evidence="5" id="KW-1185">Reference proteome</keyword>
<evidence type="ECO:0000313" key="4">
    <source>
        <dbReference type="EMBL" id="SMP60232.1"/>
    </source>
</evidence>
<dbReference type="PIRSF" id="PIRSF003073">
    <property type="entry name" value="DNAC_TnpB_IstB"/>
    <property type="match status" value="1"/>
</dbReference>
<dbReference type="PANTHER" id="PTHR30050:SF4">
    <property type="entry name" value="ATP-BINDING PROTEIN RV3427C IN INSERTION SEQUENCE-RELATED"/>
    <property type="match status" value="1"/>
</dbReference>
<dbReference type="Gene3D" id="3.40.50.300">
    <property type="entry name" value="P-loop containing nucleotide triphosphate hydrolases"/>
    <property type="match status" value="1"/>
</dbReference>
<dbReference type="EMBL" id="FXUF01000008">
    <property type="protein sequence ID" value="SMP60232.1"/>
    <property type="molecule type" value="Genomic_DNA"/>
</dbReference>
<reference evidence="4" key="1">
    <citation type="submission" date="2017-05" db="EMBL/GenBank/DDBJ databases">
        <authorList>
            <person name="Varghese N."/>
            <person name="Submissions S."/>
        </authorList>
    </citation>
    <scope>NUCLEOTIDE SEQUENCE</scope>
    <source>
        <strain evidence="4">Su22</strain>
    </source>
</reference>
<dbReference type="InterPro" id="IPR027417">
    <property type="entry name" value="P-loop_NTPase"/>
</dbReference>
<accession>A0AA45WWS6</accession>
<dbReference type="Proteomes" id="UP001158066">
    <property type="component" value="Unassembled WGS sequence"/>
</dbReference>
<dbReference type="InterPro" id="IPR047661">
    <property type="entry name" value="IstB"/>
</dbReference>
<sequence length="254" mass="29717">MNHTTIEKLIQMRLTKMAESFRHQITDPQFQELSFEDRFGLLVDHEWSRRRHNKLDRLIISAKFRYPQACIEDIDYHGDRKLDKDQIHRLASCSYIEERHNLIIMGAAGNGKSYLGCAFGMAACRNYYSVRYIRLPELLDDLAIARGEGVYKKVMRQYKKIRLLILDEWLLSPLTDTQARELLELIEARYQNASTVFCSQFPPKEWYDRIGEMTLADAILDRIVHDSHTIFIDGQVSMRERLGIGKKKVKTAGF</sequence>
<gene>
    <name evidence="4" type="ORF">SAMN06296020_10877</name>
</gene>
<evidence type="ECO:0000259" key="3">
    <source>
        <dbReference type="Pfam" id="PF01695"/>
    </source>
</evidence>
<dbReference type="InterPro" id="IPR002611">
    <property type="entry name" value="IstB_ATP-bd"/>
</dbReference>
<dbReference type="PANTHER" id="PTHR30050">
    <property type="entry name" value="CHROMOSOMAL REPLICATION INITIATOR PROTEIN DNAA"/>
    <property type="match status" value="1"/>
</dbReference>
<evidence type="ECO:0000313" key="5">
    <source>
        <dbReference type="Proteomes" id="UP001158066"/>
    </source>
</evidence>
<dbReference type="SUPFAM" id="SSF52540">
    <property type="entry name" value="P-loop containing nucleoside triphosphate hydrolases"/>
    <property type="match status" value="1"/>
</dbReference>
<keyword evidence="1" id="KW-0547">Nucleotide-binding</keyword>
<dbReference type="RefSeq" id="WP_283409565.1">
    <property type="nucleotide sequence ID" value="NZ_FXUF01000008.1"/>
</dbReference>
<dbReference type="GO" id="GO:0005524">
    <property type="term" value="F:ATP binding"/>
    <property type="evidence" value="ECO:0007669"/>
    <property type="project" value="UniProtKB-KW"/>
</dbReference>
<dbReference type="AlphaFoldDB" id="A0AA45WWS6"/>
<feature type="domain" description="IstB-like ATP-binding" evidence="3">
    <location>
        <begin position="9"/>
        <end position="241"/>
    </location>
</feature>
<name>A0AA45WWS6_9CLOT</name>
<dbReference type="InterPro" id="IPR028350">
    <property type="entry name" value="DNAC/IstB-like"/>
</dbReference>
<dbReference type="NCBIfam" id="NF038214">
    <property type="entry name" value="IS21_help_AAA"/>
    <property type="match status" value="1"/>
</dbReference>